<organism evidence="1 2">
    <name type="scientific">Desulfonatronum thiosulfatophilum</name>
    <dbReference type="NCBI Taxonomy" id="617002"/>
    <lineage>
        <taxon>Bacteria</taxon>
        <taxon>Pseudomonadati</taxon>
        <taxon>Thermodesulfobacteriota</taxon>
        <taxon>Desulfovibrionia</taxon>
        <taxon>Desulfovibrionales</taxon>
        <taxon>Desulfonatronaceae</taxon>
        <taxon>Desulfonatronum</taxon>
    </lineage>
</organism>
<dbReference type="GO" id="GO:0033969">
    <property type="term" value="F:gamma-glutamyl-gamma-aminobutyrate hydrolase activity"/>
    <property type="evidence" value="ECO:0007669"/>
    <property type="project" value="TreeGrafter"/>
</dbReference>
<accession>A0A1G6EP66</accession>
<dbReference type="PANTHER" id="PTHR43235">
    <property type="entry name" value="GLUTAMINE AMIDOTRANSFERASE PB2B2.05-RELATED"/>
    <property type="match status" value="1"/>
</dbReference>
<dbReference type="OrthoDB" id="9813383at2"/>
<dbReference type="GO" id="GO:0005829">
    <property type="term" value="C:cytosol"/>
    <property type="evidence" value="ECO:0007669"/>
    <property type="project" value="TreeGrafter"/>
</dbReference>
<keyword evidence="2" id="KW-1185">Reference proteome</keyword>
<keyword evidence="1" id="KW-0808">Transferase</keyword>
<dbReference type="Gene3D" id="3.40.50.880">
    <property type="match status" value="1"/>
</dbReference>
<keyword evidence="1" id="KW-0315">Glutamine amidotransferase</keyword>
<dbReference type="GO" id="GO:0006598">
    <property type="term" value="P:polyamine catabolic process"/>
    <property type="evidence" value="ECO:0007669"/>
    <property type="project" value="TreeGrafter"/>
</dbReference>
<dbReference type="GO" id="GO:0016740">
    <property type="term" value="F:transferase activity"/>
    <property type="evidence" value="ECO:0007669"/>
    <property type="project" value="UniProtKB-KW"/>
</dbReference>
<evidence type="ECO:0000313" key="2">
    <source>
        <dbReference type="Proteomes" id="UP000198771"/>
    </source>
</evidence>
<reference evidence="1 2" key="1">
    <citation type="submission" date="2016-10" db="EMBL/GenBank/DDBJ databases">
        <authorList>
            <person name="de Groot N.N."/>
        </authorList>
    </citation>
    <scope>NUCLEOTIDE SEQUENCE [LARGE SCALE GENOMIC DNA]</scope>
    <source>
        <strain evidence="1 2">ASO4-2</strain>
    </source>
</reference>
<dbReference type="InterPro" id="IPR029062">
    <property type="entry name" value="Class_I_gatase-like"/>
</dbReference>
<dbReference type="CDD" id="cd01745">
    <property type="entry name" value="GATase1_2"/>
    <property type="match status" value="1"/>
</dbReference>
<dbReference type="InterPro" id="IPR044668">
    <property type="entry name" value="PuuD-like"/>
</dbReference>
<dbReference type="SUPFAM" id="SSF52317">
    <property type="entry name" value="Class I glutamine amidotransferase-like"/>
    <property type="match status" value="1"/>
</dbReference>
<dbReference type="InterPro" id="IPR011697">
    <property type="entry name" value="Peptidase_C26"/>
</dbReference>
<evidence type="ECO:0000313" key="1">
    <source>
        <dbReference type="EMBL" id="SDB59299.1"/>
    </source>
</evidence>
<name>A0A1G6EP66_9BACT</name>
<dbReference type="RefSeq" id="WP_092123570.1">
    <property type="nucleotide sequence ID" value="NZ_FMXO01000020.1"/>
</dbReference>
<dbReference type="PANTHER" id="PTHR43235:SF1">
    <property type="entry name" value="GLUTAMINE AMIDOTRANSFERASE PB2B2.05-RELATED"/>
    <property type="match status" value="1"/>
</dbReference>
<gene>
    <name evidence="1" type="ORF">SAMN05660653_03027</name>
</gene>
<dbReference type="STRING" id="617002.SAMN05660653_03027"/>
<dbReference type="Proteomes" id="UP000198771">
    <property type="component" value="Unassembled WGS sequence"/>
</dbReference>
<dbReference type="PROSITE" id="PS51273">
    <property type="entry name" value="GATASE_TYPE_1"/>
    <property type="match status" value="1"/>
</dbReference>
<dbReference type="AlphaFoldDB" id="A0A1G6EP66"/>
<proteinExistence type="predicted"/>
<dbReference type="EMBL" id="FMXO01000020">
    <property type="protein sequence ID" value="SDB59299.1"/>
    <property type="molecule type" value="Genomic_DNA"/>
</dbReference>
<dbReference type="Pfam" id="PF07722">
    <property type="entry name" value="Peptidase_C26"/>
    <property type="match status" value="2"/>
</dbReference>
<protein>
    <submittedName>
        <fullName evidence="1">Putative glutamine amidotransferase</fullName>
    </submittedName>
</protein>
<sequence length="263" mass="29044">MNKTRPLIGITGPDHGGLAAWWFTRLAVFRAGGHSVRITPQRPASIDRLDGLIIGGGADVAPDLYGEELLPPTEEMAVGERGWFRRALAVLAFPLMFLARRLLTTRNPGLNTERDELEQNLLRKALDRNLPVLGICRGAQLINVTAGGSLHQHLAGFYQETPNIRSLLPRKTVQVADGSRLALILKCAVCRVNALHDQAIDRLGAAVRVVASEANGVVQAVELTDKDFVIGVQWHPEYLPHHRRHQRLFRALVDKARQNPSPN</sequence>